<sequence>MNKRKHPFPSLFPAPSPPRRQRGAALILLLSVVVFLTLFSLFSGCPRRMSSLSLRQAEKTMAALAQGKQALLGWAVSHPHAPGLMPWPDRNGDGNYDGDSDCASLPSHATFNPGFLLGRLPWRARTNPCQRAHGGLGIDTRDSSGARLWYGISRNLIRRYQSPARYPIINPELATSAPFPWFTVRDGAGALISDRVAAVILAPGVALGNQNRAATAPDPEQYLDTHVGTGINNADSDGCRDNNPGCGGIDGEEFVLAKGDDAFNDRLLFITIDELIAKVERRVLNELTRALNRHRATGGVYPWPAPFAYPTAMASGVVTETAADAARTLIDTKANFTAIGVQAGQIIRNLTDGSKAIIDTIVSSERLSLAGDGLRHGDDNRFDVNLISRPDDNDRYEILTDTSGVATSATLGNTLQDTDRGVDFGALGIRIGDMVENVTDGTYGVVTNIPDADTITLRRLASEETMGFDPGDSYEIPRFNGAPETREGALPIHAVGERFRTGFTVGWDIPGSAMATTPSVVNNGAYRAALEKALKCSDSRRLVTSGGGGCDPGYSPRATPWSEGSCAWQGMDTVRCQGRTDWDWYLAGTVTANHGDPWKLTDTGMDFVGRGVDAGDVIRNDTDGSHGVIESVSGGELKAAWLYGGSRNNFAISDKYRIRVATNILPERSASCANIPNGSEIVSCDSRTLVDVDADFWDSGVRPGDTIENRTRGWWGIIETVGQSGAFPQAESTLRVEPMGAGAPVSGFADGDSYIIRTGFVDKRRYGFQLAFTGNVTIPNDNTGLRHVGTGVNATLPAQNQISSRDWDAINQRIVLRAAINTNPTGAPTTGEIRVSGMQRDLAPDLPAWFFTNQWYKFIYMAVSPSHLPGGNGDCVSSNDCLILKTIGPGGTTTRNDIQALLLSAGPPTRASGCLQNRPAADPGQYFEKENVHPGGSSNATFARPRWPLSDTCFLDRIRIVAP</sequence>
<reference evidence="1" key="1">
    <citation type="submission" date="2019-02" db="EMBL/GenBank/DDBJ databases">
        <authorList>
            <person name="Gruber-Vodicka R. H."/>
            <person name="Seah K. B. B."/>
        </authorList>
    </citation>
    <scope>NUCLEOTIDE SEQUENCE</scope>
    <source>
        <strain evidence="1">BECK_BZ197</strain>
    </source>
</reference>
<organism evidence="1">
    <name type="scientific">Candidatus Kentrum sp. MB</name>
    <dbReference type="NCBI Taxonomy" id="2138164"/>
    <lineage>
        <taxon>Bacteria</taxon>
        <taxon>Pseudomonadati</taxon>
        <taxon>Pseudomonadota</taxon>
        <taxon>Gammaproteobacteria</taxon>
        <taxon>Candidatus Kentrum</taxon>
    </lineage>
</organism>
<gene>
    <name evidence="1" type="ORF">BECKMB1821G_GA0114241_100311</name>
</gene>
<proteinExistence type="predicted"/>
<evidence type="ECO:0000313" key="1">
    <source>
        <dbReference type="EMBL" id="VFK22813.1"/>
    </source>
</evidence>
<protein>
    <submittedName>
        <fullName evidence="1">Uncharacterized protein</fullName>
    </submittedName>
</protein>
<accession>A0A450X0P6</accession>
<dbReference type="AlphaFoldDB" id="A0A450X0P6"/>
<name>A0A450X0P6_9GAMM</name>
<dbReference type="EMBL" id="CAADFO010000003">
    <property type="protein sequence ID" value="VFK22813.1"/>
    <property type="molecule type" value="Genomic_DNA"/>
</dbReference>